<protein>
    <submittedName>
        <fullName evidence="5">Hepatitis A virus cellular receptor 2 homolog</fullName>
    </submittedName>
</protein>
<evidence type="ECO:0000256" key="2">
    <source>
        <dbReference type="SAM" id="SignalP"/>
    </source>
</evidence>
<dbReference type="OrthoDB" id="434099at2759"/>
<feature type="domain" description="Ig-like" evidence="3">
    <location>
        <begin position="32"/>
        <end position="114"/>
    </location>
</feature>
<keyword evidence="1" id="KW-1133">Transmembrane helix</keyword>
<dbReference type="Pfam" id="PF07686">
    <property type="entry name" value="V-set"/>
    <property type="match status" value="1"/>
</dbReference>
<dbReference type="AlphaFoldDB" id="A0A6P9APK1"/>
<keyword evidence="4" id="KW-1185">Reference proteome</keyword>
<dbReference type="GO" id="GO:0043277">
    <property type="term" value="P:apoptotic cell clearance"/>
    <property type="evidence" value="ECO:0007669"/>
    <property type="project" value="TreeGrafter"/>
</dbReference>
<dbReference type="InterPro" id="IPR036179">
    <property type="entry name" value="Ig-like_dom_sf"/>
</dbReference>
<dbReference type="InterPro" id="IPR013783">
    <property type="entry name" value="Ig-like_fold"/>
</dbReference>
<evidence type="ECO:0000256" key="1">
    <source>
        <dbReference type="SAM" id="Phobius"/>
    </source>
</evidence>
<dbReference type="InterPro" id="IPR003599">
    <property type="entry name" value="Ig_sub"/>
</dbReference>
<dbReference type="PANTHER" id="PTHR46608:SF3">
    <property type="entry name" value="T-CELL IMMUNOGLOBULIN AND MUCIN DOMAIN-CONTAINING PROTEIN 4"/>
    <property type="match status" value="1"/>
</dbReference>
<keyword evidence="5" id="KW-0675">Receptor</keyword>
<keyword evidence="1" id="KW-0472">Membrane</keyword>
<keyword evidence="2" id="KW-0732">Signal</keyword>
<dbReference type="InParanoid" id="A0A6P9APK1"/>
<keyword evidence="1" id="KW-0812">Transmembrane</keyword>
<accession>A0A6P9APK1</accession>
<feature type="signal peptide" evidence="2">
    <location>
        <begin position="1"/>
        <end position="23"/>
    </location>
</feature>
<dbReference type="Proteomes" id="UP001652622">
    <property type="component" value="Unplaced"/>
</dbReference>
<proteinExistence type="predicted"/>
<dbReference type="KEGG" id="pgut:117654787"/>
<feature type="chain" id="PRO_5027739540" evidence="2">
    <location>
        <begin position="24"/>
        <end position="249"/>
    </location>
</feature>
<evidence type="ECO:0000313" key="5">
    <source>
        <dbReference type="RefSeq" id="XP_034257576.1"/>
    </source>
</evidence>
<organism evidence="4 5">
    <name type="scientific">Pantherophis guttatus</name>
    <name type="common">Corn snake</name>
    <name type="synonym">Elaphe guttata</name>
    <dbReference type="NCBI Taxonomy" id="94885"/>
    <lineage>
        <taxon>Eukaryota</taxon>
        <taxon>Metazoa</taxon>
        <taxon>Chordata</taxon>
        <taxon>Craniata</taxon>
        <taxon>Vertebrata</taxon>
        <taxon>Euteleostomi</taxon>
        <taxon>Lepidosauria</taxon>
        <taxon>Squamata</taxon>
        <taxon>Bifurcata</taxon>
        <taxon>Unidentata</taxon>
        <taxon>Episquamata</taxon>
        <taxon>Toxicofera</taxon>
        <taxon>Serpentes</taxon>
        <taxon>Colubroidea</taxon>
        <taxon>Colubridae</taxon>
        <taxon>Colubrinae</taxon>
        <taxon>Pantherophis</taxon>
    </lineage>
</organism>
<dbReference type="PANTHER" id="PTHR46608">
    <property type="entry name" value="T-CELL IMMUNOGLOBULIN AND MUCIN DOMAIN-CONTAINING PROTEIN 4"/>
    <property type="match status" value="1"/>
</dbReference>
<reference evidence="5" key="1">
    <citation type="submission" date="2025-08" db="UniProtKB">
        <authorList>
            <consortium name="RefSeq"/>
        </authorList>
    </citation>
    <scope>IDENTIFICATION</scope>
    <source>
        <tissue evidence="5">Blood</tissue>
    </source>
</reference>
<dbReference type="GO" id="GO:0060097">
    <property type="term" value="P:cytoskeletal rearrangement involved in phagocytosis, engulfment"/>
    <property type="evidence" value="ECO:0007669"/>
    <property type="project" value="TreeGrafter"/>
</dbReference>
<dbReference type="InterPro" id="IPR013106">
    <property type="entry name" value="Ig_V-set"/>
</dbReference>
<dbReference type="SUPFAM" id="SSF48726">
    <property type="entry name" value="Immunoglobulin"/>
    <property type="match status" value="1"/>
</dbReference>
<dbReference type="InterPro" id="IPR007110">
    <property type="entry name" value="Ig-like_dom"/>
</dbReference>
<evidence type="ECO:0000259" key="3">
    <source>
        <dbReference type="PROSITE" id="PS50835"/>
    </source>
</evidence>
<dbReference type="GO" id="GO:0001786">
    <property type="term" value="F:phosphatidylserine binding"/>
    <property type="evidence" value="ECO:0007669"/>
    <property type="project" value="TreeGrafter"/>
</dbReference>
<name>A0A6P9APK1_PANGU</name>
<feature type="transmembrane region" description="Helical" evidence="1">
    <location>
        <begin position="183"/>
        <end position="208"/>
    </location>
</feature>
<dbReference type="Gene3D" id="2.60.40.10">
    <property type="entry name" value="Immunoglobulins"/>
    <property type="match status" value="1"/>
</dbReference>
<dbReference type="RefSeq" id="XP_034257576.1">
    <property type="nucleotide sequence ID" value="XM_034401685.2"/>
</dbReference>
<gene>
    <name evidence="5" type="primary">LOC117654787</name>
</gene>
<dbReference type="PROSITE" id="PS50835">
    <property type="entry name" value="IG_LIKE"/>
    <property type="match status" value="1"/>
</dbReference>
<sequence>MFSCLLLKQILLMILTGCFTSYAETVIQGKVGENITLPCHYSVKDNRLTDVCWGRSCPSVGSCPNKMISINKYLEIDGQLQKYHLMGSVIQGDVSLTIANITEDDGGTYCCRVEYQGLFNDGKIFFKLLIKEALLHTTPIYFSTTNFVSEPKSVFITESPLNNISLYRSIMVKEQAKNSPYRIGLYLGIGTCVILLAIIILLIIKWYLHKKQKTINSTSQVAFTNSAAQGIQHVVSADVHAPENIYHCF</sequence>
<dbReference type="OMA" id="HAEENVY"/>
<evidence type="ECO:0000313" key="4">
    <source>
        <dbReference type="Proteomes" id="UP001652622"/>
    </source>
</evidence>
<dbReference type="SMART" id="SM00409">
    <property type="entry name" value="IG"/>
    <property type="match status" value="1"/>
</dbReference>